<dbReference type="KEGG" id="buu:WS70_27220"/>
<dbReference type="GO" id="GO:0016491">
    <property type="term" value="F:oxidoreductase activity"/>
    <property type="evidence" value="ECO:0007669"/>
    <property type="project" value="UniProtKB-KW"/>
</dbReference>
<evidence type="ECO:0000256" key="4">
    <source>
        <dbReference type="ARBA" id="ARBA00023002"/>
    </source>
</evidence>
<dbReference type="Gene3D" id="3.90.180.10">
    <property type="entry name" value="Medium-chain alcohol dehydrogenases, catalytic domain"/>
    <property type="match status" value="1"/>
</dbReference>
<evidence type="ECO:0000313" key="5">
    <source>
        <dbReference type="EMBL" id="AOJ05383.1"/>
    </source>
</evidence>
<dbReference type="SUPFAM" id="SSF50129">
    <property type="entry name" value="GroES-like"/>
    <property type="match status" value="1"/>
</dbReference>
<dbReference type="PANTHER" id="PTHR42940">
    <property type="entry name" value="ALCOHOL DEHYDROGENASE 1-RELATED"/>
    <property type="match status" value="1"/>
</dbReference>
<proteinExistence type="predicted"/>
<dbReference type="InterPro" id="IPR011032">
    <property type="entry name" value="GroES-like_sf"/>
</dbReference>
<dbReference type="Gene3D" id="3.40.50.720">
    <property type="entry name" value="NAD(P)-binding Rossmann-like Domain"/>
    <property type="match status" value="1"/>
</dbReference>
<dbReference type="PANTHER" id="PTHR42940:SF8">
    <property type="entry name" value="VACUOLAR PROTEIN SORTING-ASSOCIATED PROTEIN 11"/>
    <property type="match status" value="1"/>
</dbReference>
<evidence type="ECO:0000256" key="2">
    <source>
        <dbReference type="ARBA" id="ARBA00022723"/>
    </source>
</evidence>
<name>A0A1B4FNZ2_9BURK</name>
<dbReference type="GO" id="GO:0046872">
    <property type="term" value="F:metal ion binding"/>
    <property type="evidence" value="ECO:0007669"/>
    <property type="project" value="UniProtKB-KW"/>
</dbReference>
<evidence type="ECO:0000256" key="1">
    <source>
        <dbReference type="ARBA" id="ARBA00001947"/>
    </source>
</evidence>
<sequence length="100" mass="10494">MNGSYAEYGVAGPNYVGHLPSNVAFDEIAPIVCTGVTVYKGIRVTDTRPGQWIAISRPKGSCAPALALSPASSLARSIEACAKHLPLRVLAPVDNARCRS</sequence>
<comment type="cofactor">
    <cofactor evidence="1">
        <name>Zn(2+)</name>
        <dbReference type="ChEBI" id="CHEBI:29105"/>
    </cofactor>
</comment>
<gene>
    <name evidence="5" type="ORF">WS70_27220</name>
</gene>
<accession>A0A1B4FNZ2</accession>
<keyword evidence="6" id="KW-1185">Reference proteome</keyword>
<organism evidence="5 6">
    <name type="scientific">Burkholderia mayonis</name>
    <dbReference type="NCBI Taxonomy" id="1385591"/>
    <lineage>
        <taxon>Bacteria</taxon>
        <taxon>Pseudomonadati</taxon>
        <taxon>Pseudomonadota</taxon>
        <taxon>Betaproteobacteria</taxon>
        <taxon>Burkholderiales</taxon>
        <taxon>Burkholderiaceae</taxon>
        <taxon>Burkholderia</taxon>
        <taxon>pseudomallei group</taxon>
    </lineage>
</organism>
<evidence type="ECO:0000313" key="6">
    <source>
        <dbReference type="Proteomes" id="UP000062519"/>
    </source>
</evidence>
<keyword evidence="3" id="KW-0862">Zinc</keyword>
<dbReference type="AlphaFoldDB" id="A0A1B4FNZ2"/>
<evidence type="ECO:0000256" key="3">
    <source>
        <dbReference type="ARBA" id="ARBA00022833"/>
    </source>
</evidence>
<dbReference type="EMBL" id="CP013387">
    <property type="protein sequence ID" value="AOJ05383.1"/>
    <property type="molecule type" value="Genomic_DNA"/>
</dbReference>
<reference evidence="5 6" key="1">
    <citation type="submission" date="2015-12" db="EMBL/GenBank/DDBJ databases">
        <title>Diversity of Burkholderia near neighbor genomes.</title>
        <authorList>
            <person name="Sahl J."/>
            <person name="Wagner D."/>
            <person name="Keim P."/>
        </authorList>
    </citation>
    <scope>NUCLEOTIDE SEQUENCE [LARGE SCALE GENOMIC DNA]</scope>
    <source>
        <strain evidence="5 6">BDU6</strain>
    </source>
</reference>
<keyword evidence="4" id="KW-0560">Oxidoreductase</keyword>
<protein>
    <submittedName>
        <fullName evidence="5">Uncharacterized protein</fullName>
    </submittedName>
</protein>
<dbReference type="Proteomes" id="UP000062519">
    <property type="component" value="Chromosome 2"/>
</dbReference>
<keyword evidence="2" id="KW-0479">Metal-binding</keyword>